<feature type="region of interest" description="Disordered" evidence="1">
    <location>
        <begin position="1"/>
        <end position="33"/>
    </location>
</feature>
<dbReference type="Proteomes" id="UP000054709">
    <property type="component" value="Unassembled WGS sequence"/>
</dbReference>
<protein>
    <submittedName>
        <fullName evidence="2">Uncharacterized protein</fullName>
    </submittedName>
</protein>
<comment type="caution">
    <text evidence="2">The sequence shown here is derived from an EMBL/GenBank/DDBJ whole genome shotgun (WGS) entry which is preliminary data.</text>
</comment>
<reference evidence="2 3" key="1">
    <citation type="journal article" date="2015" name="Int. Biodeterior. Biodegradation">
        <title>Physiological and genetic screening methods for the isolation of methyl tert-butyl ether-degrading bacteria for bioremediation purposes.</title>
        <authorList>
            <person name="Guisado I.M."/>
            <person name="Purswani J."/>
            <person name="Gonzalez Lopez J."/>
            <person name="Pozo C."/>
        </authorList>
    </citation>
    <scope>NUCLEOTIDE SEQUENCE [LARGE SCALE GENOMIC DNA]</scope>
    <source>
        <strain evidence="2 3">SH7</strain>
    </source>
</reference>
<evidence type="ECO:0000256" key="1">
    <source>
        <dbReference type="SAM" id="MobiDB-lite"/>
    </source>
</evidence>
<dbReference type="AlphaFoldDB" id="A0A0W1AQF0"/>
<dbReference type="EMBL" id="LCZJ02000054">
    <property type="protein sequence ID" value="KTD83562.1"/>
    <property type="molecule type" value="Genomic_DNA"/>
</dbReference>
<organism evidence="2 3">
    <name type="scientific">Paenibacillus etheri</name>
    <dbReference type="NCBI Taxonomy" id="1306852"/>
    <lineage>
        <taxon>Bacteria</taxon>
        <taxon>Bacillati</taxon>
        <taxon>Bacillota</taxon>
        <taxon>Bacilli</taxon>
        <taxon>Bacillales</taxon>
        <taxon>Paenibacillaceae</taxon>
        <taxon>Paenibacillus</taxon>
    </lineage>
</organism>
<proteinExistence type="predicted"/>
<dbReference type="RefSeq" id="WP_060626621.1">
    <property type="nucleotide sequence ID" value="NZ_LCZJ02000054.1"/>
</dbReference>
<evidence type="ECO:0000313" key="3">
    <source>
        <dbReference type="Proteomes" id="UP000054709"/>
    </source>
</evidence>
<keyword evidence="3" id="KW-1185">Reference proteome</keyword>
<feature type="compositionally biased region" description="Basic and acidic residues" evidence="1">
    <location>
        <begin position="1"/>
        <end position="10"/>
    </location>
</feature>
<gene>
    <name evidence="2" type="ORF">UQ64_01585</name>
</gene>
<evidence type="ECO:0000313" key="2">
    <source>
        <dbReference type="EMBL" id="KTD83562.1"/>
    </source>
</evidence>
<sequence>MPVPKDRDYGHLSGDAGYCPLTDSGSDSRQTTDSDEIYDDCIAKLNEVGADKMEWESIDWLK</sequence>
<accession>A0A0W1AQF0</accession>
<name>A0A0W1AQF0_9BACL</name>